<sequence>MVVLILGISILVATPGRLLDHLKNTSSFLHTNLRWIIFDEADRILELGYGKEIEDILNILGSKQQKSVGKGNTTSQISEVQRQNVLLSATLNEKVNHLAEISLDNPVMVGLDKKIELQLTHQDVKPMEFNGNDILGKDGKLLSSSTEEYKLPTQLLQRYIKVPCGSRLVVLLAILKHLFEKEPSQKVVVFFSTCDAVDFHYSLVSGFQWLSRQQSDTDVKQLFLKCNTFRLHGNMNHEDRRTTFHAFKTEKSALLLSTDVAARGLDFPKVRCIIQYDPPGEATEYVHRVGRTARIGEKGDSLLFLQPVETDYLPGLEKHGVTLTEYPLQKLLDSFPLFGIRYHPKNFVSVDTHPWVVSLQKALESFTSSELKMKKIAQNAFCSWVRAYTAHRGELKGIFMVKKLHLGHVARSFALKEQPSLVNKSLQKQTKKRMRDQKQTNVSKKRKVGKR</sequence>
<evidence type="ECO:0000259" key="11">
    <source>
        <dbReference type="PROSITE" id="PS51194"/>
    </source>
</evidence>
<proteinExistence type="inferred from homology"/>
<dbReference type="OMA" id="SATLTEX"/>
<comment type="function">
    <text evidence="7">RNA helicase.</text>
</comment>
<evidence type="ECO:0000256" key="4">
    <source>
        <dbReference type="ARBA" id="ARBA00022840"/>
    </source>
</evidence>
<keyword evidence="2 6" id="KW-0378">Hydrolase</keyword>
<dbReference type="SMART" id="SM00490">
    <property type="entry name" value="HELICc"/>
    <property type="match status" value="1"/>
</dbReference>
<dbReference type="InterPro" id="IPR001650">
    <property type="entry name" value="Helicase_C-like"/>
</dbReference>
<evidence type="ECO:0000256" key="7">
    <source>
        <dbReference type="RuleBase" id="RU365068"/>
    </source>
</evidence>
<keyword evidence="4 6" id="KW-0067">ATP-binding</keyword>
<dbReference type="EnsemblPlants" id="Solyc07g042270.3.1">
    <property type="protein sequence ID" value="Solyc07g042270.3.1"/>
    <property type="gene ID" value="Solyc07g042270.3"/>
</dbReference>
<dbReference type="EC" id="3.6.4.13" evidence="7"/>
<dbReference type="InterPro" id="IPR027417">
    <property type="entry name" value="P-loop_NTPase"/>
</dbReference>
<feature type="chain" id="PRO_5018524670" description="ATP-dependent RNA helicase" evidence="9">
    <location>
        <begin position="16"/>
        <end position="451"/>
    </location>
</feature>
<dbReference type="PANTHER" id="PTHR24031">
    <property type="entry name" value="RNA HELICASE"/>
    <property type="match status" value="1"/>
</dbReference>
<keyword evidence="5 7" id="KW-0694">RNA-binding</keyword>
<comment type="similarity">
    <text evidence="6">Belongs to the DEAD box helicase family.</text>
</comment>
<dbReference type="InterPro" id="IPR000629">
    <property type="entry name" value="RNA-helicase_DEAD-box_CS"/>
</dbReference>
<dbReference type="InterPro" id="IPR025313">
    <property type="entry name" value="SPB4-like_CTE"/>
</dbReference>
<comment type="domain">
    <text evidence="7">The Q motif is unique to and characteristic of the DEAD box family of RNA helicases and controls ATP binding and hydrolysis.</text>
</comment>
<dbReference type="GO" id="GO:0003723">
    <property type="term" value="F:RNA binding"/>
    <property type="evidence" value="ECO:0007669"/>
    <property type="project" value="UniProtKB-UniRule"/>
</dbReference>
<dbReference type="InParanoid" id="A0A3Q7I5Z0"/>
<accession>A0A3Q7I5Z0</accession>
<dbReference type="FunCoup" id="A0A3Q7I5Z0">
    <property type="interactions" value="2688"/>
</dbReference>
<dbReference type="SUPFAM" id="SSF52540">
    <property type="entry name" value="P-loop containing nucleoside triphosphate hydrolases"/>
    <property type="match status" value="1"/>
</dbReference>
<evidence type="ECO:0000256" key="6">
    <source>
        <dbReference type="RuleBase" id="RU000492"/>
    </source>
</evidence>
<organism evidence="12">
    <name type="scientific">Solanum lycopersicum</name>
    <name type="common">Tomato</name>
    <name type="synonym">Lycopersicon esculentum</name>
    <dbReference type="NCBI Taxonomy" id="4081"/>
    <lineage>
        <taxon>Eukaryota</taxon>
        <taxon>Viridiplantae</taxon>
        <taxon>Streptophyta</taxon>
        <taxon>Embryophyta</taxon>
        <taxon>Tracheophyta</taxon>
        <taxon>Spermatophyta</taxon>
        <taxon>Magnoliopsida</taxon>
        <taxon>eudicotyledons</taxon>
        <taxon>Gunneridae</taxon>
        <taxon>Pentapetalae</taxon>
        <taxon>asterids</taxon>
        <taxon>lamiids</taxon>
        <taxon>Solanales</taxon>
        <taxon>Solanaceae</taxon>
        <taxon>Solanoideae</taxon>
        <taxon>Solaneae</taxon>
        <taxon>Solanum</taxon>
        <taxon>Solanum subgen. Lycopersicon</taxon>
    </lineage>
</organism>
<name>A0A3Q7I5Z0_SOLLC</name>
<evidence type="ECO:0000256" key="1">
    <source>
        <dbReference type="ARBA" id="ARBA00022741"/>
    </source>
</evidence>
<reference evidence="12" key="2">
    <citation type="submission" date="2019-01" db="UniProtKB">
        <authorList>
            <consortium name="EnsemblPlants"/>
        </authorList>
    </citation>
    <scope>IDENTIFICATION</scope>
    <source>
        <strain evidence="12">cv. Heinz 1706</strain>
    </source>
</reference>
<dbReference type="PROSITE" id="PS51194">
    <property type="entry name" value="HELICASE_CTER"/>
    <property type="match status" value="1"/>
</dbReference>
<reference evidence="12" key="1">
    <citation type="journal article" date="2012" name="Nature">
        <title>The tomato genome sequence provides insights into fleshy fruit evolution.</title>
        <authorList>
            <consortium name="Tomato Genome Consortium"/>
        </authorList>
    </citation>
    <scope>NUCLEOTIDE SEQUENCE [LARGE SCALE GENOMIC DNA]</scope>
    <source>
        <strain evidence="12">cv. Heinz 1706</strain>
    </source>
</reference>
<evidence type="ECO:0000256" key="9">
    <source>
        <dbReference type="SAM" id="SignalP"/>
    </source>
</evidence>
<keyword evidence="3 6" id="KW-0347">Helicase</keyword>
<dbReference type="GO" id="GO:0005524">
    <property type="term" value="F:ATP binding"/>
    <property type="evidence" value="ECO:0007669"/>
    <property type="project" value="UniProtKB-UniRule"/>
</dbReference>
<dbReference type="PaxDb" id="4081-Solyc07g042270.2.1"/>
<dbReference type="GO" id="GO:0003724">
    <property type="term" value="F:RNA helicase activity"/>
    <property type="evidence" value="ECO:0007669"/>
    <property type="project" value="UniProtKB-EC"/>
</dbReference>
<dbReference type="InterPro" id="IPR014001">
    <property type="entry name" value="Helicase_ATP-bd"/>
</dbReference>
<evidence type="ECO:0000259" key="10">
    <source>
        <dbReference type="PROSITE" id="PS51192"/>
    </source>
</evidence>
<dbReference type="STRING" id="4081.A0A3Q7I5Z0"/>
<dbReference type="CDD" id="cd18787">
    <property type="entry name" value="SF2_C_DEAD"/>
    <property type="match status" value="1"/>
</dbReference>
<evidence type="ECO:0000313" key="13">
    <source>
        <dbReference type="Proteomes" id="UP000004994"/>
    </source>
</evidence>
<evidence type="ECO:0000256" key="8">
    <source>
        <dbReference type="SAM" id="MobiDB-lite"/>
    </source>
</evidence>
<dbReference type="GO" id="GO:0016887">
    <property type="term" value="F:ATP hydrolysis activity"/>
    <property type="evidence" value="ECO:0007669"/>
    <property type="project" value="RHEA"/>
</dbReference>
<dbReference type="PROSITE" id="PS00039">
    <property type="entry name" value="DEAD_ATP_HELICASE"/>
    <property type="match status" value="1"/>
</dbReference>
<keyword evidence="1 6" id="KW-0547">Nucleotide-binding</keyword>
<keyword evidence="9" id="KW-0732">Signal</keyword>
<dbReference type="Gramene" id="Solyc07g042270.3.1">
    <property type="protein sequence ID" value="Solyc07g042270.3.1"/>
    <property type="gene ID" value="Solyc07g042270.3"/>
</dbReference>
<evidence type="ECO:0000256" key="2">
    <source>
        <dbReference type="ARBA" id="ARBA00022801"/>
    </source>
</evidence>
<protein>
    <recommendedName>
        <fullName evidence="7">ATP-dependent RNA helicase</fullName>
        <ecNumber evidence="7">3.6.4.13</ecNumber>
    </recommendedName>
</protein>
<evidence type="ECO:0000313" key="12">
    <source>
        <dbReference type="EnsemblPlants" id="Solyc07g042270.3.1"/>
    </source>
</evidence>
<evidence type="ECO:0000256" key="3">
    <source>
        <dbReference type="ARBA" id="ARBA00022806"/>
    </source>
</evidence>
<keyword evidence="13" id="KW-1185">Reference proteome</keyword>
<dbReference type="AlphaFoldDB" id="A0A3Q7I5Z0"/>
<dbReference type="Pfam" id="PF00270">
    <property type="entry name" value="DEAD"/>
    <property type="match status" value="1"/>
</dbReference>
<feature type="region of interest" description="Disordered" evidence="8">
    <location>
        <begin position="423"/>
        <end position="451"/>
    </location>
</feature>
<comment type="catalytic activity">
    <reaction evidence="7">
        <text>ATP + H2O = ADP + phosphate + H(+)</text>
        <dbReference type="Rhea" id="RHEA:13065"/>
        <dbReference type="ChEBI" id="CHEBI:15377"/>
        <dbReference type="ChEBI" id="CHEBI:15378"/>
        <dbReference type="ChEBI" id="CHEBI:30616"/>
        <dbReference type="ChEBI" id="CHEBI:43474"/>
        <dbReference type="ChEBI" id="CHEBI:456216"/>
        <dbReference type="EC" id="3.6.4.13"/>
    </reaction>
</comment>
<dbReference type="SMART" id="SM01178">
    <property type="entry name" value="DUF4217"/>
    <property type="match status" value="1"/>
</dbReference>
<dbReference type="Gene3D" id="3.40.50.300">
    <property type="entry name" value="P-loop containing nucleotide triphosphate hydrolases"/>
    <property type="match status" value="2"/>
</dbReference>
<feature type="signal peptide" evidence="9">
    <location>
        <begin position="1"/>
        <end position="15"/>
    </location>
</feature>
<dbReference type="Pfam" id="PF13959">
    <property type="entry name" value="CTE_SPB4"/>
    <property type="match status" value="1"/>
</dbReference>
<dbReference type="Proteomes" id="UP000004994">
    <property type="component" value="Chromosome 7"/>
</dbReference>
<feature type="domain" description="Helicase ATP-binding" evidence="10">
    <location>
        <begin position="1"/>
        <end position="109"/>
    </location>
</feature>
<dbReference type="InterPro" id="IPR011545">
    <property type="entry name" value="DEAD/DEAH_box_helicase_dom"/>
</dbReference>
<feature type="domain" description="Helicase C-terminal" evidence="11">
    <location>
        <begin position="174"/>
        <end position="332"/>
    </location>
</feature>
<dbReference type="PROSITE" id="PS51192">
    <property type="entry name" value="HELICASE_ATP_BIND_1"/>
    <property type="match status" value="1"/>
</dbReference>
<dbReference type="Pfam" id="PF00271">
    <property type="entry name" value="Helicase_C"/>
    <property type="match status" value="1"/>
</dbReference>
<evidence type="ECO:0000256" key="5">
    <source>
        <dbReference type="ARBA" id="ARBA00022884"/>
    </source>
</evidence>